<evidence type="ECO:0000313" key="7">
    <source>
        <dbReference type="EMBL" id="RVU29391.1"/>
    </source>
</evidence>
<dbReference type="SUPFAM" id="SSF56059">
    <property type="entry name" value="Glutathione synthetase ATP-binding domain-like"/>
    <property type="match status" value="1"/>
</dbReference>
<dbReference type="GO" id="GO:0046872">
    <property type="term" value="F:metal ion binding"/>
    <property type="evidence" value="ECO:0007669"/>
    <property type="project" value="UniProtKB-KW"/>
</dbReference>
<evidence type="ECO:0000256" key="2">
    <source>
        <dbReference type="ARBA" id="ARBA00022723"/>
    </source>
</evidence>
<comment type="caution">
    <text evidence="7">The sequence shown here is derived from an EMBL/GenBank/DDBJ whole genome shotgun (WGS) entry which is preliminary data.</text>
</comment>
<keyword evidence="2" id="KW-0479">Metal-binding</keyword>
<dbReference type="Pfam" id="PF03738">
    <property type="entry name" value="GSP_synth"/>
    <property type="match status" value="1"/>
</dbReference>
<keyword evidence="8" id="KW-1185">Reference proteome</keyword>
<dbReference type="GO" id="GO:0005524">
    <property type="term" value="F:ATP binding"/>
    <property type="evidence" value="ECO:0007669"/>
    <property type="project" value="UniProtKB-KW"/>
</dbReference>
<protein>
    <submittedName>
        <fullName evidence="7">Glutathionylspermidine synthase family protein</fullName>
    </submittedName>
</protein>
<evidence type="ECO:0000256" key="3">
    <source>
        <dbReference type="ARBA" id="ARBA00022741"/>
    </source>
</evidence>
<dbReference type="GO" id="GO:0016874">
    <property type="term" value="F:ligase activity"/>
    <property type="evidence" value="ECO:0007669"/>
    <property type="project" value="UniProtKB-KW"/>
</dbReference>
<reference evidence="7 8" key="1">
    <citation type="submission" date="2019-01" db="EMBL/GenBank/DDBJ databases">
        <authorList>
            <person name="Chen W.-M."/>
        </authorList>
    </citation>
    <scope>NUCLEOTIDE SEQUENCE [LARGE SCALE GENOMIC DNA]</scope>
    <source>
        <strain evidence="7 8">HPM-16</strain>
    </source>
</reference>
<keyword evidence="3" id="KW-0547">Nucleotide-binding</keyword>
<dbReference type="Gene3D" id="3.30.1490.330">
    <property type="match status" value="1"/>
</dbReference>
<name>A0A437Q4I2_9GAMM</name>
<feature type="domain" description="Glutathionylspermidine synthase pre-ATP-grasp-like" evidence="6">
    <location>
        <begin position="12"/>
        <end position="388"/>
    </location>
</feature>
<evidence type="ECO:0000313" key="8">
    <source>
        <dbReference type="Proteomes" id="UP000282818"/>
    </source>
</evidence>
<gene>
    <name evidence="7" type="ORF">EOE65_16615</name>
</gene>
<dbReference type="SUPFAM" id="SSF52440">
    <property type="entry name" value="PreATP-grasp domain"/>
    <property type="match status" value="1"/>
</dbReference>
<keyword evidence="4" id="KW-0067">ATP-binding</keyword>
<dbReference type="InterPro" id="IPR005494">
    <property type="entry name" value="GSPS_pre-ATP-grasp-like_dom"/>
</dbReference>
<sequence>MYRIPCAERPAWQQKAAEYGFYFHTMYGERYWDESAYYQFSLQQIEEDLEAPTEELHQMCLDVVERVVADEQLLTQFAIPEAQWEFIRHSWLQRDPSLYSRLDFVYDGKHPAKLLENNADTPTSLYETGFWQWLWLEESVDLGRISRRADQFNSLQEKLVARFQHILRQSPEQKTLYFACCKGTLEDRGTVQYLEDCAVEAGWRTAFIFVEDIGLNEAGRFVDLADREIEYLFKLYPWEFMFAEAYAGPLSDSGCQFLEPPWKAVLSNKALLPMLWRMYPEHPNLLPAYFGHEAERLDTSVRWVRKPIYSREGANIQILEQGNILHESDGAYGQEGYIYQQAQILPRFGDAYTLVGSWLVDGLAAGISLREDSGPITQDMSRFLPHIIL</sequence>
<dbReference type="EMBL" id="SACQ01000010">
    <property type="protein sequence ID" value="RVU29391.1"/>
    <property type="molecule type" value="Genomic_DNA"/>
</dbReference>
<evidence type="ECO:0000259" key="6">
    <source>
        <dbReference type="Pfam" id="PF03738"/>
    </source>
</evidence>
<organism evidence="7 8">
    <name type="scientific">Neptunomonas marina</name>
    <dbReference type="NCBI Taxonomy" id="1815562"/>
    <lineage>
        <taxon>Bacteria</taxon>
        <taxon>Pseudomonadati</taxon>
        <taxon>Pseudomonadota</taxon>
        <taxon>Gammaproteobacteria</taxon>
        <taxon>Oceanospirillales</taxon>
        <taxon>Oceanospirillaceae</taxon>
        <taxon>Neptunomonas</taxon>
    </lineage>
</organism>
<dbReference type="RefSeq" id="WP_127695816.1">
    <property type="nucleotide sequence ID" value="NZ_SACQ01000010.1"/>
</dbReference>
<keyword evidence="1" id="KW-0436">Ligase</keyword>
<accession>A0A437Q4I2</accession>
<dbReference type="Proteomes" id="UP000282818">
    <property type="component" value="Unassembled WGS sequence"/>
</dbReference>
<evidence type="ECO:0000256" key="4">
    <source>
        <dbReference type="ARBA" id="ARBA00022840"/>
    </source>
</evidence>
<evidence type="ECO:0000256" key="5">
    <source>
        <dbReference type="ARBA" id="ARBA00022842"/>
    </source>
</evidence>
<proteinExistence type="predicted"/>
<dbReference type="AlphaFoldDB" id="A0A437Q4I2"/>
<evidence type="ECO:0000256" key="1">
    <source>
        <dbReference type="ARBA" id="ARBA00022598"/>
    </source>
</evidence>
<dbReference type="InterPro" id="IPR016185">
    <property type="entry name" value="PreATP-grasp_dom_sf"/>
</dbReference>
<keyword evidence="5" id="KW-0460">Magnesium</keyword>